<protein>
    <recommendedName>
        <fullName evidence="4">MACPF domain-containing protein</fullName>
    </recommendedName>
</protein>
<organism evidence="2 3">
    <name type="scientific">Aspergillus sergii</name>
    <dbReference type="NCBI Taxonomy" id="1034303"/>
    <lineage>
        <taxon>Eukaryota</taxon>
        <taxon>Fungi</taxon>
        <taxon>Dikarya</taxon>
        <taxon>Ascomycota</taxon>
        <taxon>Pezizomycotina</taxon>
        <taxon>Eurotiomycetes</taxon>
        <taxon>Eurotiomycetidae</taxon>
        <taxon>Eurotiales</taxon>
        <taxon>Aspergillaceae</taxon>
        <taxon>Aspergillus</taxon>
        <taxon>Aspergillus subgen. Circumdati</taxon>
    </lineage>
</organism>
<accession>A0A5N6XAW4</accession>
<keyword evidence="3" id="KW-1185">Reference proteome</keyword>
<evidence type="ECO:0000313" key="2">
    <source>
        <dbReference type="EMBL" id="KAE8329923.1"/>
    </source>
</evidence>
<proteinExistence type="predicted"/>
<name>A0A5N6XAW4_9EURO</name>
<reference evidence="3" key="1">
    <citation type="submission" date="2019-04" db="EMBL/GenBank/DDBJ databases">
        <title>Friends and foes A comparative genomics studyof 23 Aspergillus species from section Flavi.</title>
        <authorList>
            <consortium name="DOE Joint Genome Institute"/>
            <person name="Kjaerbolling I."/>
            <person name="Vesth T."/>
            <person name="Frisvad J.C."/>
            <person name="Nybo J.L."/>
            <person name="Theobald S."/>
            <person name="Kildgaard S."/>
            <person name="Isbrandt T."/>
            <person name="Kuo A."/>
            <person name="Sato A."/>
            <person name="Lyhne E.K."/>
            <person name="Kogle M.E."/>
            <person name="Wiebenga A."/>
            <person name="Kun R.S."/>
            <person name="Lubbers R.J."/>
            <person name="Makela M.R."/>
            <person name="Barry K."/>
            <person name="Chovatia M."/>
            <person name="Clum A."/>
            <person name="Daum C."/>
            <person name="Haridas S."/>
            <person name="He G."/>
            <person name="LaButti K."/>
            <person name="Lipzen A."/>
            <person name="Mondo S."/>
            <person name="Riley R."/>
            <person name="Salamov A."/>
            <person name="Simmons B.A."/>
            <person name="Magnuson J.K."/>
            <person name="Henrissat B."/>
            <person name="Mortensen U.H."/>
            <person name="Larsen T.O."/>
            <person name="Devries R.P."/>
            <person name="Grigoriev I.V."/>
            <person name="Machida M."/>
            <person name="Baker S.E."/>
            <person name="Andersen M.R."/>
        </authorList>
    </citation>
    <scope>NUCLEOTIDE SEQUENCE [LARGE SCALE GENOMIC DNA]</scope>
    <source>
        <strain evidence="3">CBS 130017</strain>
    </source>
</reference>
<dbReference type="Proteomes" id="UP000325945">
    <property type="component" value="Unassembled WGS sequence"/>
</dbReference>
<sequence>MVQLVPYQPGMLLGQGYNSYLQDLGVQEAAIITETKGTDEGPNEPSSESDEDGGNGEDNDGGESKSPRAQKVFYKYSIVKDYHALRETLNLGAGAAISGWGQSGKVDVEYLDRSEFEESTLTYQVLVYSENQPSTSYKYSFNQAQWDDFKKEPSTDKPQLIYGDRYISDFITGGYFFVRFSIKVHNQSNTKEIEESAELAFQMYGANVQVNQKMKQAVEKIEKHSEVRCFVYQEGGTRFPKKGSVTDDGSESSDFLYIKQQADKFYNEVNNGEHKYRRFAILQAYTTLPNFNESKHFKPYDYRQAEEKSRQLFEDFTLYQSYDTLLTNIRKDRFSGGGAVKEELESKRTDEIEKIRRKVENIAADPAKELSIGFNYLRAEEFYVMVINAIKTVTYIAQSRMTEVGESTSDIALPELSSRATKLFEFQAYDFPDVLGTKVVSFGRSTSDRDSFGCTFGQHIDQFDGWKEESCLWVFPTHLKSIADRTVLVQKSNIKNHIRLELLEKKLKPLFQLYVNVY</sequence>
<evidence type="ECO:0000256" key="1">
    <source>
        <dbReference type="SAM" id="MobiDB-lite"/>
    </source>
</evidence>
<dbReference type="AlphaFoldDB" id="A0A5N6XAW4"/>
<feature type="compositionally biased region" description="Acidic residues" evidence="1">
    <location>
        <begin position="47"/>
        <end position="61"/>
    </location>
</feature>
<evidence type="ECO:0008006" key="4">
    <source>
        <dbReference type="Google" id="ProtNLM"/>
    </source>
</evidence>
<gene>
    <name evidence="2" type="ORF">BDV39DRAFT_202501</name>
</gene>
<feature type="region of interest" description="Disordered" evidence="1">
    <location>
        <begin position="34"/>
        <end position="66"/>
    </location>
</feature>
<dbReference type="EMBL" id="ML741776">
    <property type="protein sequence ID" value="KAE8329923.1"/>
    <property type="molecule type" value="Genomic_DNA"/>
</dbReference>
<evidence type="ECO:0000313" key="3">
    <source>
        <dbReference type="Proteomes" id="UP000325945"/>
    </source>
</evidence>